<name>A0A379DC04_9FIRM</name>
<evidence type="ECO:0000256" key="1">
    <source>
        <dbReference type="ARBA" id="ARBA00004141"/>
    </source>
</evidence>
<keyword evidence="8" id="KW-0175">Coiled coil</keyword>
<feature type="transmembrane region" description="Helical" evidence="9">
    <location>
        <begin position="598"/>
        <end position="621"/>
    </location>
</feature>
<accession>A0A379DC04</accession>
<protein>
    <submittedName>
        <fullName evidence="10">V-type ATP synthase subunit I</fullName>
    </submittedName>
</protein>
<comment type="similarity">
    <text evidence="2">Belongs to the V-ATPase 116 kDa subunit family.</text>
</comment>
<dbReference type="InterPro" id="IPR002490">
    <property type="entry name" value="V-ATPase_116kDa_su"/>
</dbReference>
<evidence type="ECO:0000256" key="6">
    <source>
        <dbReference type="ARBA" id="ARBA00023065"/>
    </source>
</evidence>
<evidence type="ECO:0000256" key="7">
    <source>
        <dbReference type="ARBA" id="ARBA00023136"/>
    </source>
</evidence>
<comment type="subcellular location">
    <subcellularLocation>
        <location evidence="1">Membrane</location>
        <topology evidence="1">Multi-pass membrane protein</topology>
    </subcellularLocation>
</comment>
<keyword evidence="6" id="KW-0406">Ion transport</keyword>
<dbReference type="EMBL" id="UGTH01000001">
    <property type="protein sequence ID" value="SUB74773.1"/>
    <property type="molecule type" value="Genomic_DNA"/>
</dbReference>
<evidence type="ECO:0000256" key="5">
    <source>
        <dbReference type="ARBA" id="ARBA00022989"/>
    </source>
</evidence>
<sequence length="658" mass="74831">MAVEKMVMLNVVGKLDDLENILLDILKSESIDMVDAMTQLSKNNAIYELNAENVDMIVDLNNLGPFVADNNNRKRTQQARQLMEYFGIENLEAEQEGSSEYTEKDFDKLYAETANLRNEIEEIDKRLEVSQGISQNLALFRNVDVDLRELKNMEYFTARFGRIEKAARLKLKENYDHILAAVFHTGSYENEEVYLAIYPNEVHEEIDRILSSLHWIDVPILEHSQGSAKETLNQIEAEAAALNNRLEEIEVEKQTLYKSKTKEIHKILARMLVLGRIEEAKSKMAKAKKYFLLSGWASEDGFKELKEQLGKYSDTLITAVDADGEDIIFKPPTKLKNNSFFKPFELLVRMYGVPNYNEIDPTVFLGITYMILFGAMFGDLGQGLVFFLAGMILKKKLKNDMGPLLMRLGASSMVFGVLYGSVFGNEEIIQPLWIRPFENINQVLIMSISFGVFLLVMAYVMNFINAFRNRDLNQGLFGEHGLLGFVVFAMLIFLLLDATGYVHVIPTSVAIGVLILSILAMIFRKPILSKIYKQEVSYEEGKVGYFIESSFSIIELLISTLSGIVSFIRVGAFAINHVGLFLAFHTMAEMANHTVGNVLILVLGNILIIGLEGLIVFIQGLRLEYYELFSRYYQGSGVEFKSDKINFRNTERGRKKWK</sequence>
<dbReference type="RefSeq" id="WP_004819140.1">
    <property type="nucleotide sequence ID" value="NZ_UGTH01000001.1"/>
</dbReference>
<keyword evidence="5 9" id="KW-1133">Transmembrane helix</keyword>
<evidence type="ECO:0000313" key="10">
    <source>
        <dbReference type="EMBL" id="SUB74773.1"/>
    </source>
</evidence>
<dbReference type="AlphaFoldDB" id="A0A379DC04"/>
<evidence type="ECO:0000256" key="2">
    <source>
        <dbReference type="ARBA" id="ARBA00009904"/>
    </source>
</evidence>
<evidence type="ECO:0000256" key="9">
    <source>
        <dbReference type="SAM" id="Phobius"/>
    </source>
</evidence>
<gene>
    <name evidence="10" type="ORF">NCTC11088_00530</name>
</gene>
<dbReference type="PANTHER" id="PTHR11629:SF63">
    <property type="entry name" value="V-TYPE PROTON ATPASE SUBUNIT A"/>
    <property type="match status" value="1"/>
</dbReference>
<dbReference type="GO" id="GO:0016471">
    <property type="term" value="C:vacuolar proton-transporting V-type ATPase complex"/>
    <property type="evidence" value="ECO:0007669"/>
    <property type="project" value="TreeGrafter"/>
</dbReference>
<keyword evidence="7 9" id="KW-0472">Membrane</keyword>
<organism evidence="10 11">
    <name type="scientific">Peptoniphilus indolicus</name>
    <dbReference type="NCBI Taxonomy" id="33030"/>
    <lineage>
        <taxon>Bacteria</taxon>
        <taxon>Bacillati</taxon>
        <taxon>Bacillota</taxon>
        <taxon>Tissierellia</taxon>
        <taxon>Tissierellales</taxon>
        <taxon>Peptoniphilaceae</taxon>
        <taxon>Peptoniphilus</taxon>
    </lineage>
</organism>
<feature type="transmembrane region" description="Helical" evidence="9">
    <location>
        <begin position="404"/>
        <end position="423"/>
    </location>
</feature>
<proteinExistence type="inferred from homology"/>
<feature type="transmembrane region" description="Helical" evidence="9">
    <location>
        <begin position="502"/>
        <end position="523"/>
    </location>
</feature>
<evidence type="ECO:0000256" key="8">
    <source>
        <dbReference type="SAM" id="Coils"/>
    </source>
</evidence>
<dbReference type="GO" id="GO:0051117">
    <property type="term" value="F:ATPase binding"/>
    <property type="evidence" value="ECO:0007669"/>
    <property type="project" value="TreeGrafter"/>
</dbReference>
<dbReference type="Proteomes" id="UP000254777">
    <property type="component" value="Unassembled WGS sequence"/>
</dbReference>
<evidence type="ECO:0000256" key="3">
    <source>
        <dbReference type="ARBA" id="ARBA00022448"/>
    </source>
</evidence>
<evidence type="ECO:0000313" key="11">
    <source>
        <dbReference type="Proteomes" id="UP000254777"/>
    </source>
</evidence>
<dbReference type="GO" id="GO:0007035">
    <property type="term" value="P:vacuolar acidification"/>
    <property type="evidence" value="ECO:0007669"/>
    <property type="project" value="TreeGrafter"/>
</dbReference>
<feature type="transmembrane region" description="Helical" evidence="9">
    <location>
        <begin position="363"/>
        <end position="392"/>
    </location>
</feature>
<dbReference type="GO" id="GO:0033179">
    <property type="term" value="C:proton-transporting V-type ATPase, V0 domain"/>
    <property type="evidence" value="ECO:0007669"/>
    <property type="project" value="InterPro"/>
</dbReference>
<feature type="transmembrane region" description="Helical" evidence="9">
    <location>
        <begin position="443"/>
        <end position="464"/>
    </location>
</feature>
<reference evidence="10 11" key="1">
    <citation type="submission" date="2018-06" db="EMBL/GenBank/DDBJ databases">
        <authorList>
            <consortium name="Pathogen Informatics"/>
            <person name="Doyle S."/>
        </authorList>
    </citation>
    <scope>NUCLEOTIDE SEQUENCE [LARGE SCALE GENOMIC DNA]</scope>
    <source>
        <strain evidence="10 11">NCTC11088</strain>
    </source>
</reference>
<dbReference type="PANTHER" id="PTHR11629">
    <property type="entry name" value="VACUOLAR PROTON ATPASES"/>
    <property type="match status" value="1"/>
</dbReference>
<keyword evidence="4 9" id="KW-0812">Transmembrane</keyword>
<evidence type="ECO:0000256" key="4">
    <source>
        <dbReference type="ARBA" id="ARBA00022692"/>
    </source>
</evidence>
<dbReference type="Pfam" id="PF01496">
    <property type="entry name" value="V_ATPase_I"/>
    <property type="match status" value="1"/>
</dbReference>
<feature type="transmembrane region" description="Helical" evidence="9">
    <location>
        <begin position="476"/>
        <end position="496"/>
    </location>
</feature>
<feature type="coiled-coil region" evidence="8">
    <location>
        <begin position="225"/>
        <end position="259"/>
    </location>
</feature>
<keyword evidence="3" id="KW-0813">Transport</keyword>
<dbReference type="GO" id="GO:0046961">
    <property type="term" value="F:proton-transporting ATPase activity, rotational mechanism"/>
    <property type="evidence" value="ECO:0007669"/>
    <property type="project" value="InterPro"/>
</dbReference>